<gene>
    <name evidence="5" type="ORF">H6G03_16080</name>
</gene>
<dbReference type="PANTHER" id="PTHR44591">
    <property type="entry name" value="STRESS RESPONSE REGULATOR PROTEIN 1"/>
    <property type="match status" value="1"/>
</dbReference>
<feature type="domain" description="Response regulatory" evidence="4">
    <location>
        <begin position="3"/>
        <end position="119"/>
    </location>
</feature>
<reference evidence="5" key="2">
    <citation type="submission" date="2020-08" db="EMBL/GenBank/DDBJ databases">
        <authorList>
            <person name="Chen M."/>
            <person name="Teng W."/>
            <person name="Zhao L."/>
            <person name="Hu C."/>
            <person name="Zhou Y."/>
            <person name="Han B."/>
            <person name="Song L."/>
            <person name="Shu W."/>
        </authorList>
    </citation>
    <scope>NUCLEOTIDE SEQUENCE</scope>
    <source>
        <strain evidence="5">FACHB-1375</strain>
    </source>
</reference>
<dbReference type="PROSITE" id="PS50110">
    <property type="entry name" value="RESPONSE_REGULATORY"/>
    <property type="match status" value="1"/>
</dbReference>
<proteinExistence type="predicted"/>
<keyword evidence="2" id="KW-0902">Two-component regulatory system</keyword>
<sequence>MITVLLVDDSPTVRSMVSDLLRSKGLQVVEACDGIEAIEKIQAKCPDLVITDIVMPRMNGYELCRWVKTNLKERNIPVLMCTSKSEQFDHYWGLKQGADAYITKPFQPADLIQTIKKLLKKVPNQ</sequence>
<evidence type="ECO:0000259" key="4">
    <source>
        <dbReference type="PROSITE" id="PS50110"/>
    </source>
</evidence>
<organism evidence="5 6">
    <name type="scientific">Aerosakkonema funiforme FACHB-1375</name>
    <dbReference type="NCBI Taxonomy" id="2949571"/>
    <lineage>
        <taxon>Bacteria</taxon>
        <taxon>Bacillati</taxon>
        <taxon>Cyanobacteriota</taxon>
        <taxon>Cyanophyceae</taxon>
        <taxon>Oscillatoriophycideae</taxon>
        <taxon>Aerosakkonematales</taxon>
        <taxon>Aerosakkonemataceae</taxon>
        <taxon>Aerosakkonema</taxon>
    </lineage>
</organism>
<dbReference type="Pfam" id="PF00072">
    <property type="entry name" value="Response_reg"/>
    <property type="match status" value="1"/>
</dbReference>
<dbReference type="Proteomes" id="UP000641646">
    <property type="component" value="Unassembled WGS sequence"/>
</dbReference>
<dbReference type="AlphaFoldDB" id="A0A926VG98"/>
<dbReference type="EMBL" id="JACJPW010000039">
    <property type="protein sequence ID" value="MBD2182598.1"/>
    <property type="molecule type" value="Genomic_DNA"/>
</dbReference>
<keyword evidence="1 3" id="KW-0597">Phosphoprotein</keyword>
<dbReference type="InterPro" id="IPR001789">
    <property type="entry name" value="Sig_transdc_resp-reg_receiver"/>
</dbReference>
<dbReference type="InterPro" id="IPR011006">
    <property type="entry name" value="CheY-like_superfamily"/>
</dbReference>
<dbReference type="InterPro" id="IPR050595">
    <property type="entry name" value="Bact_response_regulator"/>
</dbReference>
<accession>A0A926VG98</accession>
<feature type="modified residue" description="4-aspartylphosphate" evidence="3">
    <location>
        <position position="52"/>
    </location>
</feature>
<protein>
    <submittedName>
        <fullName evidence="5">Response regulator</fullName>
    </submittedName>
</protein>
<evidence type="ECO:0000256" key="2">
    <source>
        <dbReference type="ARBA" id="ARBA00023012"/>
    </source>
</evidence>
<dbReference type="RefSeq" id="WP_190465478.1">
    <property type="nucleotide sequence ID" value="NZ_JACJPW010000039.1"/>
</dbReference>
<dbReference type="Gene3D" id="3.40.50.2300">
    <property type="match status" value="1"/>
</dbReference>
<name>A0A926VG98_9CYAN</name>
<dbReference type="PANTHER" id="PTHR44591:SF14">
    <property type="entry name" value="PROTEIN PILG"/>
    <property type="match status" value="1"/>
</dbReference>
<evidence type="ECO:0000256" key="3">
    <source>
        <dbReference type="PROSITE-ProRule" id="PRU00169"/>
    </source>
</evidence>
<dbReference type="GO" id="GO:0000160">
    <property type="term" value="P:phosphorelay signal transduction system"/>
    <property type="evidence" value="ECO:0007669"/>
    <property type="project" value="UniProtKB-KW"/>
</dbReference>
<keyword evidence="6" id="KW-1185">Reference proteome</keyword>
<evidence type="ECO:0000313" key="6">
    <source>
        <dbReference type="Proteomes" id="UP000641646"/>
    </source>
</evidence>
<dbReference type="SUPFAM" id="SSF52172">
    <property type="entry name" value="CheY-like"/>
    <property type="match status" value="1"/>
</dbReference>
<reference evidence="5" key="1">
    <citation type="journal article" date="2015" name="ISME J.">
        <title>Draft Genome Sequence of Streptomyces incarnatus NRRL8089, which Produces the Nucleoside Antibiotic Sinefungin.</title>
        <authorList>
            <person name="Oshima K."/>
            <person name="Hattori M."/>
            <person name="Shimizu H."/>
            <person name="Fukuda K."/>
            <person name="Nemoto M."/>
            <person name="Inagaki K."/>
            <person name="Tamura T."/>
        </authorList>
    </citation>
    <scope>NUCLEOTIDE SEQUENCE</scope>
    <source>
        <strain evidence="5">FACHB-1375</strain>
    </source>
</reference>
<comment type="caution">
    <text evidence="5">The sequence shown here is derived from an EMBL/GenBank/DDBJ whole genome shotgun (WGS) entry which is preliminary data.</text>
</comment>
<dbReference type="SMART" id="SM00448">
    <property type="entry name" value="REC"/>
    <property type="match status" value="1"/>
</dbReference>
<evidence type="ECO:0000256" key="1">
    <source>
        <dbReference type="ARBA" id="ARBA00022553"/>
    </source>
</evidence>
<evidence type="ECO:0000313" key="5">
    <source>
        <dbReference type="EMBL" id="MBD2182598.1"/>
    </source>
</evidence>